<sequence>MSVVTSSVSYADVSAVRPGATLVAPWRTPFSEQHALVTLTVAPDGKSAEGRFSLPGRGPEPLRAEPPPAVDVTTLGDISSTRLTEAEFSTATFALGIKLRGVRQQADARRRYGRAIWLRGLDGDPSWACALFRAEPDLTTLVWQGGPRRLWDEVEAAYGWWVAQGAPSPARFGLTVDDAGGRLWLDEPGNVIREL</sequence>
<dbReference type="OrthoDB" id="4243534at2"/>
<dbReference type="AlphaFoldDB" id="A0A5N5W3K2"/>
<reference evidence="2 3" key="1">
    <citation type="journal article" date="2019" name="Microb. Cell Fact.">
        <title>Exploring novel herbicidin analogues by transcriptional regulator overexpression and MS/MS molecular networking.</title>
        <authorList>
            <person name="Shi Y."/>
            <person name="Gu R."/>
            <person name="Li Y."/>
            <person name="Wang X."/>
            <person name="Ren W."/>
            <person name="Li X."/>
            <person name="Wang L."/>
            <person name="Xie Y."/>
            <person name="Hong B."/>
        </authorList>
    </citation>
    <scope>NUCLEOTIDE SEQUENCE [LARGE SCALE GENOMIC DNA]</scope>
    <source>
        <strain evidence="2 3">US-43</strain>
    </source>
</reference>
<evidence type="ECO:0000256" key="1">
    <source>
        <dbReference type="SAM" id="MobiDB-lite"/>
    </source>
</evidence>
<evidence type="ECO:0000313" key="3">
    <source>
        <dbReference type="Proteomes" id="UP000327000"/>
    </source>
</evidence>
<dbReference type="Proteomes" id="UP000327000">
    <property type="component" value="Unassembled WGS sequence"/>
</dbReference>
<dbReference type="RefSeq" id="WP_152264815.1">
    <property type="nucleotide sequence ID" value="NZ_VOKX01000095.1"/>
</dbReference>
<protein>
    <recommendedName>
        <fullName evidence="4">Protein-L-isoaspartate(D-aspartate) O-methyltransferase</fullName>
    </recommendedName>
</protein>
<evidence type="ECO:0008006" key="4">
    <source>
        <dbReference type="Google" id="ProtNLM"/>
    </source>
</evidence>
<gene>
    <name evidence="2" type="ORF">FRZ00_23035</name>
</gene>
<evidence type="ECO:0000313" key="2">
    <source>
        <dbReference type="EMBL" id="KAB7837593.1"/>
    </source>
</evidence>
<feature type="region of interest" description="Disordered" evidence="1">
    <location>
        <begin position="47"/>
        <end position="66"/>
    </location>
</feature>
<organism evidence="2 3">
    <name type="scientific">Streptomyces mobaraensis</name>
    <name type="common">Streptoverticillium mobaraense</name>
    <dbReference type="NCBI Taxonomy" id="35621"/>
    <lineage>
        <taxon>Bacteria</taxon>
        <taxon>Bacillati</taxon>
        <taxon>Actinomycetota</taxon>
        <taxon>Actinomycetes</taxon>
        <taxon>Kitasatosporales</taxon>
        <taxon>Streptomycetaceae</taxon>
        <taxon>Streptomyces</taxon>
    </lineage>
</organism>
<comment type="caution">
    <text evidence="2">The sequence shown here is derived from an EMBL/GenBank/DDBJ whole genome shotgun (WGS) entry which is preliminary data.</text>
</comment>
<proteinExistence type="predicted"/>
<name>A0A5N5W3K2_STRMB</name>
<dbReference type="EMBL" id="VOKX01000095">
    <property type="protein sequence ID" value="KAB7837593.1"/>
    <property type="molecule type" value="Genomic_DNA"/>
</dbReference>
<accession>A0A5N5W3K2</accession>
<keyword evidence="3" id="KW-1185">Reference proteome</keyword>